<comment type="caution">
    <text evidence="1">The sequence shown here is derived from an EMBL/GenBank/DDBJ whole genome shotgun (WGS) entry which is preliminary data.</text>
</comment>
<gene>
    <name evidence="1" type="ORF">B8V81_1090</name>
</gene>
<accession>A0A2N5N934</accession>
<evidence type="ECO:0000313" key="1">
    <source>
        <dbReference type="EMBL" id="PLT46866.1"/>
    </source>
</evidence>
<reference evidence="1 2" key="1">
    <citation type="submission" date="2017-05" db="EMBL/GenBank/DDBJ databases">
        <title>Functional genome analysis of Paenibacillus pasadenensis strain R16: insights on endophytic life style and antifungal activity.</title>
        <authorList>
            <person name="Passera A."/>
            <person name="Marcolungo L."/>
            <person name="Casati P."/>
            <person name="Brasca M."/>
            <person name="Quaglino F."/>
            <person name="Delledonne M."/>
        </authorList>
    </citation>
    <scope>NUCLEOTIDE SEQUENCE [LARGE SCALE GENOMIC DNA]</scope>
    <source>
        <strain evidence="1 2">R16</strain>
    </source>
</reference>
<dbReference type="EMBL" id="NFEZ01000003">
    <property type="protein sequence ID" value="PLT46866.1"/>
    <property type="molecule type" value="Genomic_DNA"/>
</dbReference>
<sequence length="125" mass="13849">MTILPLYPIIGGIWPQYVPLRRGRIDTALMGCQVGRSPAIRERIPFGWSAERPPDGCENPPAEERAEADLGAWINSTGRRSRYLPDRGDRCPSAHRGAGAITRVVPRVQSSLSADRGVFCFHIPR</sequence>
<proteinExistence type="predicted"/>
<dbReference type="AlphaFoldDB" id="A0A2N5N934"/>
<name>A0A2N5N934_9BACL</name>
<dbReference type="Proteomes" id="UP000234789">
    <property type="component" value="Unassembled WGS sequence"/>
</dbReference>
<keyword evidence="2" id="KW-1185">Reference proteome</keyword>
<organism evidence="1 2">
    <name type="scientific">Paenibacillus pasadenensis</name>
    <dbReference type="NCBI Taxonomy" id="217090"/>
    <lineage>
        <taxon>Bacteria</taxon>
        <taxon>Bacillati</taxon>
        <taxon>Bacillota</taxon>
        <taxon>Bacilli</taxon>
        <taxon>Bacillales</taxon>
        <taxon>Paenibacillaceae</taxon>
        <taxon>Paenibacillus</taxon>
    </lineage>
</organism>
<evidence type="ECO:0000313" key="2">
    <source>
        <dbReference type="Proteomes" id="UP000234789"/>
    </source>
</evidence>
<protein>
    <submittedName>
        <fullName evidence="1">Uncharacterized protein</fullName>
    </submittedName>
</protein>